<dbReference type="RefSeq" id="WP_083069206.1">
    <property type="nucleotide sequence ID" value="NZ_JALXKY010000001.1"/>
</dbReference>
<dbReference type="GO" id="GO:0008360">
    <property type="term" value="P:regulation of cell shape"/>
    <property type="evidence" value="ECO:0007669"/>
    <property type="project" value="UniProtKB-KW"/>
</dbReference>
<comment type="similarity">
    <text evidence="11">Belongs to the SEDS family. FtsW subfamily.</text>
</comment>
<comment type="function">
    <text evidence="16">Peptidoglycan polymerase that is essential for cell division.</text>
</comment>
<feature type="transmembrane region" description="Helical" evidence="18">
    <location>
        <begin position="343"/>
        <end position="364"/>
    </location>
</feature>
<dbReference type="PROSITE" id="PS00428">
    <property type="entry name" value="FTSW_RODA_SPOVE"/>
    <property type="match status" value="1"/>
</dbReference>
<dbReference type="Proteomes" id="UP000192813">
    <property type="component" value="Unassembled WGS sequence"/>
</dbReference>
<comment type="subcellular location">
    <subcellularLocation>
        <location evidence="1">Membrane</location>
        <topology evidence="1">Multi-pass membrane protein</topology>
    </subcellularLocation>
</comment>
<dbReference type="GO" id="GO:0009252">
    <property type="term" value="P:peptidoglycan biosynthetic process"/>
    <property type="evidence" value="ECO:0007669"/>
    <property type="project" value="UniProtKB-KW"/>
</dbReference>
<keyword evidence="19" id="KW-0132">Cell division</keyword>
<feature type="transmembrane region" description="Helical" evidence="18">
    <location>
        <begin position="66"/>
        <end position="89"/>
    </location>
</feature>
<keyword evidence="3" id="KW-0808">Transferase</keyword>
<keyword evidence="19" id="KW-0131">Cell cycle</keyword>
<dbReference type="PANTHER" id="PTHR30474">
    <property type="entry name" value="CELL CYCLE PROTEIN"/>
    <property type="match status" value="1"/>
</dbReference>
<evidence type="ECO:0000256" key="18">
    <source>
        <dbReference type="SAM" id="Phobius"/>
    </source>
</evidence>
<dbReference type="Pfam" id="PF01098">
    <property type="entry name" value="FTSW_RODA_SPOVE"/>
    <property type="match status" value="1"/>
</dbReference>
<evidence type="ECO:0000256" key="6">
    <source>
        <dbReference type="ARBA" id="ARBA00022984"/>
    </source>
</evidence>
<evidence type="ECO:0000256" key="7">
    <source>
        <dbReference type="ARBA" id="ARBA00022989"/>
    </source>
</evidence>
<feature type="transmembrane region" description="Helical" evidence="18">
    <location>
        <begin position="252"/>
        <end position="270"/>
    </location>
</feature>
<dbReference type="InterPro" id="IPR001182">
    <property type="entry name" value="FtsW/RodA"/>
</dbReference>
<reference evidence="20" key="1">
    <citation type="submission" date="2017-12" db="EMBL/GenBank/DDBJ databases">
        <title>FDA dAtabase for Regulatory Grade micrObial Sequences (FDA-ARGOS): Supporting development and validation of Infectious Disease Dx tests.</title>
        <authorList>
            <person name="Hoffmann M."/>
            <person name="Allard M."/>
            <person name="Evans P."/>
            <person name="Brown E."/>
            <person name="Tallon L."/>
            <person name="Sadzewicz L."/>
            <person name="Sengamalay N."/>
            <person name="Ott S."/>
            <person name="Godinez A."/>
            <person name="Nagaraj S."/>
            <person name="Vavikolanu K."/>
            <person name="Aluvathingal J."/>
            <person name="Nadendla S."/>
            <person name="Sichtig H."/>
        </authorList>
    </citation>
    <scope>NUCLEOTIDE SEQUENCE [LARGE SCALE GENOMIC DNA]</scope>
    <source>
        <strain evidence="20">FDAARGOS_249</strain>
    </source>
</reference>
<gene>
    <name evidence="19" type="ORF">A6J77_006415</name>
</gene>
<evidence type="ECO:0000256" key="5">
    <source>
        <dbReference type="ARBA" id="ARBA00022960"/>
    </source>
</evidence>
<keyword evidence="5" id="KW-0133">Cell shape</keyword>
<keyword evidence="7 18" id="KW-1133">Transmembrane helix</keyword>
<dbReference type="EMBL" id="NBTM02000001">
    <property type="protein sequence ID" value="PNL91876.1"/>
    <property type="molecule type" value="Genomic_DNA"/>
</dbReference>
<evidence type="ECO:0000313" key="19">
    <source>
        <dbReference type="EMBL" id="PNL91876.1"/>
    </source>
</evidence>
<evidence type="ECO:0000256" key="14">
    <source>
        <dbReference type="ARBA" id="ARBA00044770"/>
    </source>
</evidence>
<feature type="transmembrane region" description="Helical" evidence="18">
    <location>
        <begin position="131"/>
        <end position="148"/>
    </location>
</feature>
<evidence type="ECO:0000256" key="9">
    <source>
        <dbReference type="ARBA" id="ARBA00032370"/>
    </source>
</evidence>
<feature type="transmembrane region" description="Helical" evidence="18">
    <location>
        <begin position="101"/>
        <end position="119"/>
    </location>
</feature>
<comment type="caution">
    <text evidence="19">The sequence shown here is derived from an EMBL/GenBank/DDBJ whole genome shotgun (WGS) entry which is preliminary data.</text>
</comment>
<evidence type="ECO:0000256" key="2">
    <source>
        <dbReference type="ARBA" id="ARBA00022676"/>
    </source>
</evidence>
<keyword evidence="4 18" id="KW-0812">Transmembrane</keyword>
<evidence type="ECO:0000256" key="17">
    <source>
        <dbReference type="SAM" id="MobiDB-lite"/>
    </source>
</evidence>
<evidence type="ECO:0000256" key="8">
    <source>
        <dbReference type="ARBA" id="ARBA00023136"/>
    </source>
</evidence>
<sequence>MPTESKRKKAQANKEKQKKSNALDKEKAKKQSKNARKQAKKERNHEGPSWFKRVIAHCEDLDGKILILYGLLLTIGLLMVTTASSYLATSSGQVTYYYLERQGLFAVAGIIAIFLIYIIKPEILRHQRFQKLMYVGVTVLLVFTFIFGETINGAQGWIGVGAFSIQPVEFAKPALVLLVANFLAKDEVQNTIAEVNSPFKLIAQYKKEAAAIGIWLALVFFFPDVGGVLILGSLFVILLLNSGLTLKWLTKSVLAAIVVYISVVIILNLFDLSHIDNYQIARFTSFINPFADAQDTGLQLVYGYYALSNGGILGRGAGNSIQKLGYLPEAHNDFIMAIIGEEFGLWGVMLVLVLYFALVVYIFHKAIKMRRIYDQTVLVGVGSYFLIQAFVNLGGVLGLIPLTGVTFPFMSYGGSSLLVTSMMTGIALSVIASDRSWRRSLQMKKKQAHQISLAKNEK</sequence>
<dbReference type="PANTHER" id="PTHR30474:SF2">
    <property type="entry name" value="PEPTIDOGLYCAN GLYCOSYLTRANSFERASE FTSW-RELATED"/>
    <property type="match status" value="1"/>
</dbReference>
<accession>A0A2J9PNL2</accession>
<evidence type="ECO:0000256" key="3">
    <source>
        <dbReference type="ARBA" id="ARBA00022679"/>
    </source>
</evidence>
<evidence type="ECO:0000256" key="15">
    <source>
        <dbReference type="ARBA" id="ARBA00049902"/>
    </source>
</evidence>
<evidence type="ECO:0000256" key="1">
    <source>
        <dbReference type="ARBA" id="ARBA00004141"/>
    </source>
</evidence>
<keyword evidence="8 18" id="KW-0472">Membrane</keyword>
<keyword evidence="6" id="KW-0573">Peptidoglycan synthesis</keyword>
<dbReference type="EC" id="2.4.99.28" evidence="14"/>
<feature type="region of interest" description="Disordered" evidence="17">
    <location>
        <begin position="1"/>
        <end position="45"/>
    </location>
</feature>
<comment type="catalytic activity">
    <reaction evidence="15">
        <text>[GlcNAc-(1-&gt;4)-Mur2Ac(oyl-L-Ala-gamma-D-Glu-L-Lys-D-Ala-D-Ala)](n)-di-trans,octa-cis-undecaprenyl diphosphate + beta-D-GlcNAc-(1-&gt;4)-Mur2Ac(oyl-L-Ala-gamma-D-Glu-L-Lys-D-Ala-D-Ala)-di-trans,octa-cis-undecaprenyl diphosphate = [GlcNAc-(1-&gt;4)-Mur2Ac(oyl-L-Ala-gamma-D-Glu-L-Lys-D-Ala-D-Ala)](n+1)-di-trans,octa-cis-undecaprenyl diphosphate + di-trans,octa-cis-undecaprenyl diphosphate + H(+)</text>
        <dbReference type="Rhea" id="RHEA:23708"/>
        <dbReference type="Rhea" id="RHEA-COMP:9602"/>
        <dbReference type="Rhea" id="RHEA-COMP:9603"/>
        <dbReference type="ChEBI" id="CHEBI:15378"/>
        <dbReference type="ChEBI" id="CHEBI:58405"/>
        <dbReference type="ChEBI" id="CHEBI:60033"/>
        <dbReference type="ChEBI" id="CHEBI:78435"/>
        <dbReference type="EC" id="2.4.99.28"/>
    </reaction>
</comment>
<dbReference type="GO" id="GO:0032153">
    <property type="term" value="C:cell division site"/>
    <property type="evidence" value="ECO:0007669"/>
    <property type="project" value="TreeGrafter"/>
</dbReference>
<feature type="transmembrane region" description="Helical" evidence="18">
    <location>
        <begin position="412"/>
        <end position="433"/>
    </location>
</feature>
<dbReference type="GO" id="GO:0015648">
    <property type="term" value="F:lipid-linked peptidoglycan transporter activity"/>
    <property type="evidence" value="ECO:0007669"/>
    <property type="project" value="TreeGrafter"/>
</dbReference>
<organism evidence="19 20">
    <name type="scientific">Aerococcus viridans</name>
    <dbReference type="NCBI Taxonomy" id="1377"/>
    <lineage>
        <taxon>Bacteria</taxon>
        <taxon>Bacillati</taxon>
        <taxon>Bacillota</taxon>
        <taxon>Bacilli</taxon>
        <taxon>Lactobacillales</taxon>
        <taxon>Aerococcaceae</taxon>
        <taxon>Aerococcus</taxon>
    </lineage>
</organism>
<dbReference type="GO" id="GO:0008955">
    <property type="term" value="F:peptidoglycan glycosyltransferase activity"/>
    <property type="evidence" value="ECO:0007669"/>
    <property type="project" value="UniProtKB-EC"/>
</dbReference>
<evidence type="ECO:0000256" key="11">
    <source>
        <dbReference type="ARBA" id="ARBA00038053"/>
    </source>
</evidence>
<evidence type="ECO:0000256" key="10">
    <source>
        <dbReference type="ARBA" id="ARBA00033270"/>
    </source>
</evidence>
<evidence type="ECO:0000256" key="4">
    <source>
        <dbReference type="ARBA" id="ARBA00022692"/>
    </source>
</evidence>
<dbReference type="GO" id="GO:0051301">
    <property type="term" value="P:cell division"/>
    <property type="evidence" value="ECO:0007669"/>
    <property type="project" value="UniProtKB-KW"/>
</dbReference>
<dbReference type="InterPro" id="IPR018365">
    <property type="entry name" value="Cell_cycle_FtsW-rel_CS"/>
</dbReference>
<evidence type="ECO:0000256" key="12">
    <source>
        <dbReference type="ARBA" id="ARBA00041185"/>
    </source>
</evidence>
<dbReference type="AlphaFoldDB" id="A0A2J9PNL2"/>
<feature type="transmembrane region" description="Helical" evidence="18">
    <location>
        <begin position="214"/>
        <end position="240"/>
    </location>
</feature>
<dbReference type="GO" id="GO:0005886">
    <property type="term" value="C:plasma membrane"/>
    <property type="evidence" value="ECO:0007669"/>
    <property type="project" value="TreeGrafter"/>
</dbReference>
<evidence type="ECO:0000256" key="16">
    <source>
        <dbReference type="ARBA" id="ARBA00049966"/>
    </source>
</evidence>
<keyword evidence="2" id="KW-0328">Glycosyltransferase</keyword>
<feature type="compositionally biased region" description="Basic residues" evidence="17">
    <location>
        <begin position="1"/>
        <end position="19"/>
    </location>
</feature>
<evidence type="ECO:0000256" key="13">
    <source>
        <dbReference type="ARBA" id="ARBA00041418"/>
    </source>
</evidence>
<feature type="transmembrane region" description="Helical" evidence="18">
    <location>
        <begin position="376"/>
        <end position="400"/>
    </location>
</feature>
<evidence type="ECO:0000313" key="20">
    <source>
        <dbReference type="Proteomes" id="UP000192813"/>
    </source>
</evidence>
<feature type="compositionally biased region" description="Basic residues" evidence="17">
    <location>
        <begin position="30"/>
        <end position="40"/>
    </location>
</feature>
<protein>
    <recommendedName>
        <fullName evidence="12">Probable peptidoglycan glycosyltransferase FtsW</fullName>
        <ecNumber evidence="14">2.4.99.28</ecNumber>
    </recommendedName>
    <alternativeName>
        <fullName evidence="13">Cell division protein FtsW</fullName>
    </alternativeName>
    <alternativeName>
        <fullName evidence="10">Cell wall polymerase</fullName>
    </alternativeName>
    <alternativeName>
        <fullName evidence="9">Peptidoglycan polymerase</fullName>
    </alternativeName>
</protein>
<proteinExistence type="inferred from homology"/>
<name>A0A2J9PNL2_9LACT</name>